<name>A0A1F5EAG2_9BACT</name>
<evidence type="ECO:0000256" key="5">
    <source>
        <dbReference type="RuleBase" id="RU003816"/>
    </source>
</evidence>
<keyword evidence="3 4" id="KW-0687">Ribonucleoprotein</keyword>
<evidence type="ECO:0000256" key="4">
    <source>
        <dbReference type="RuleBase" id="RU003815"/>
    </source>
</evidence>
<accession>A0A1F5EAG2</accession>
<dbReference type="SUPFAM" id="SSF54211">
    <property type="entry name" value="Ribosomal protein S5 domain 2-like"/>
    <property type="match status" value="1"/>
</dbReference>
<dbReference type="InterPro" id="IPR000754">
    <property type="entry name" value="Ribosomal_uS9"/>
</dbReference>
<sequence>MTDQKTDRYHYGTGRRKTSVARVRLVSDNKKMILNGAPHIYPSEVFKPLILAGKSKEFGIEAKVLGGGYMAQIIALRHGVARALVAYDAELRVTLKKAGYLKRDPRETERKKPGLKKARRAPQWSKR</sequence>
<dbReference type="PANTHER" id="PTHR21569:SF1">
    <property type="entry name" value="SMALL RIBOSOMAL SUBUNIT PROTEIN US9M"/>
    <property type="match status" value="1"/>
</dbReference>
<dbReference type="EMBL" id="MEZY01000020">
    <property type="protein sequence ID" value="OGD64365.1"/>
    <property type="molecule type" value="Genomic_DNA"/>
</dbReference>
<dbReference type="GO" id="GO:0003723">
    <property type="term" value="F:RNA binding"/>
    <property type="evidence" value="ECO:0007669"/>
    <property type="project" value="TreeGrafter"/>
</dbReference>
<dbReference type="InterPro" id="IPR020568">
    <property type="entry name" value="Ribosomal_Su5_D2-typ_SF"/>
</dbReference>
<dbReference type="Gene3D" id="3.30.230.10">
    <property type="match status" value="1"/>
</dbReference>
<dbReference type="STRING" id="1797472.A2215_01445"/>
<dbReference type="Proteomes" id="UP000178583">
    <property type="component" value="Unassembled WGS sequence"/>
</dbReference>
<feature type="compositionally biased region" description="Basic and acidic residues" evidence="6">
    <location>
        <begin position="102"/>
        <end position="112"/>
    </location>
</feature>
<dbReference type="GO" id="GO:0022627">
    <property type="term" value="C:cytosolic small ribosomal subunit"/>
    <property type="evidence" value="ECO:0007669"/>
    <property type="project" value="TreeGrafter"/>
</dbReference>
<dbReference type="GO" id="GO:0003735">
    <property type="term" value="F:structural constituent of ribosome"/>
    <property type="evidence" value="ECO:0007669"/>
    <property type="project" value="InterPro"/>
</dbReference>
<dbReference type="InterPro" id="IPR014721">
    <property type="entry name" value="Ribsml_uS5_D2-typ_fold_subgr"/>
</dbReference>
<comment type="similarity">
    <text evidence="1 4">Belongs to the universal ribosomal protein uS9 family.</text>
</comment>
<organism evidence="7 8">
    <name type="scientific">Candidatus Berkelbacteria bacterium RIFOXYA2_FULL_43_10</name>
    <dbReference type="NCBI Taxonomy" id="1797472"/>
    <lineage>
        <taxon>Bacteria</taxon>
        <taxon>Candidatus Berkelbacteria</taxon>
    </lineage>
</organism>
<dbReference type="PANTHER" id="PTHR21569">
    <property type="entry name" value="RIBOSOMAL PROTEIN S9"/>
    <property type="match status" value="1"/>
</dbReference>
<protein>
    <recommendedName>
        <fullName evidence="5">30S ribosomal protein S9</fullName>
    </recommendedName>
</protein>
<dbReference type="AlphaFoldDB" id="A0A1F5EAG2"/>
<reference evidence="7 8" key="1">
    <citation type="journal article" date="2016" name="Nat. Commun.">
        <title>Thousands of microbial genomes shed light on interconnected biogeochemical processes in an aquifer system.</title>
        <authorList>
            <person name="Anantharaman K."/>
            <person name="Brown C.T."/>
            <person name="Hug L.A."/>
            <person name="Sharon I."/>
            <person name="Castelle C.J."/>
            <person name="Probst A.J."/>
            <person name="Thomas B.C."/>
            <person name="Singh A."/>
            <person name="Wilkins M.J."/>
            <person name="Karaoz U."/>
            <person name="Brodie E.L."/>
            <person name="Williams K.H."/>
            <person name="Hubbard S.S."/>
            <person name="Banfield J.F."/>
        </authorList>
    </citation>
    <scope>NUCLEOTIDE SEQUENCE [LARGE SCALE GENOMIC DNA]</scope>
</reference>
<dbReference type="InterPro" id="IPR020574">
    <property type="entry name" value="Ribosomal_uS9_CS"/>
</dbReference>
<dbReference type="InterPro" id="IPR023035">
    <property type="entry name" value="Ribosomal_uS9_bac/plastid"/>
</dbReference>
<proteinExistence type="inferred from homology"/>
<evidence type="ECO:0000256" key="3">
    <source>
        <dbReference type="ARBA" id="ARBA00023274"/>
    </source>
</evidence>
<feature type="region of interest" description="Disordered" evidence="6">
    <location>
        <begin position="102"/>
        <end position="127"/>
    </location>
</feature>
<gene>
    <name evidence="7" type="ORF">A2215_01445</name>
</gene>
<dbReference type="Pfam" id="PF00380">
    <property type="entry name" value="Ribosomal_S9"/>
    <property type="match status" value="1"/>
</dbReference>
<dbReference type="GO" id="GO:0006412">
    <property type="term" value="P:translation"/>
    <property type="evidence" value="ECO:0007669"/>
    <property type="project" value="InterPro"/>
</dbReference>
<dbReference type="PROSITE" id="PS00360">
    <property type="entry name" value="RIBOSOMAL_S9"/>
    <property type="match status" value="1"/>
</dbReference>
<evidence type="ECO:0000313" key="8">
    <source>
        <dbReference type="Proteomes" id="UP000178583"/>
    </source>
</evidence>
<feature type="compositionally biased region" description="Basic residues" evidence="6">
    <location>
        <begin position="113"/>
        <end position="127"/>
    </location>
</feature>
<evidence type="ECO:0000256" key="1">
    <source>
        <dbReference type="ARBA" id="ARBA00005251"/>
    </source>
</evidence>
<evidence type="ECO:0000256" key="2">
    <source>
        <dbReference type="ARBA" id="ARBA00022980"/>
    </source>
</evidence>
<dbReference type="NCBIfam" id="NF001099">
    <property type="entry name" value="PRK00132.1"/>
    <property type="match status" value="1"/>
</dbReference>
<comment type="caution">
    <text evidence="7">The sequence shown here is derived from an EMBL/GenBank/DDBJ whole genome shotgun (WGS) entry which is preliminary data.</text>
</comment>
<evidence type="ECO:0000256" key="6">
    <source>
        <dbReference type="SAM" id="MobiDB-lite"/>
    </source>
</evidence>
<keyword evidence="2 4" id="KW-0689">Ribosomal protein</keyword>
<evidence type="ECO:0000313" key="7">
    <source>
        <dbReference type="EMBL" id="OGD64365.1"/>
    </source>
</evidence>